<dbReference type="RefSeq" id="WP_237090267.1">
    <property type="nucleotide sequence ID" value="NZ_CP116766.1"/>
</dbReference>
<reference evidence="1 2" key="1">
    <citation type="submission" date="2023-01" db="EMBL/GenBank/DDBJ databases">
        <authorList>
            <person name="Yang C."/>
        </authorList>
    </citation>
    <scope>NUCLEOTIDE SEQUENCE [LARGE SCALE GENOMIC DNA]</scope>
    <source>
        <strain evidence="1 2">ZJ106</strain>
    </source>
</reference>
<dbReference type="InterPro" id="IPR032066">
    <property type="entry name" value="GP3_package"/>
</dbReference>
<keyword evidence="2" id="KW-1185">Reference proteome</keyword>
<name>A0ABY7RJ04_9NEIS</name>
<dbReference type="EMBL" id="CP116766">
    <property type="protein sequence ID" value="WCL71614.1"/>
    <property type="molecule type" value="Genomic_DNA"/>
</dbReference>
<organism evidence="1 2">
    <name type="scientific">Neisseria lisongii</name>
    <dbReference type="NCBI Taxonomy" id="2912188"/>
    <lineage>
        <taxon>Bacteria</taxon>
        <taxon>Pseudomonadati</taxon>
        <taxon>Pseudomonadota</taxon>
        <taxon>Betaproteobacteria</taxon>
        <taxon>Neisseriales</taxon>
        <taxon>Neisseriaceae</taxon>
        <taxon>Neisseria</taxon>
    </lineage>
</organism>
<evidence type="ECO:0000313" key="1">
    <source>
        <dbReference type="EMBL" id="WCL71614.1"/>
    </source>
</evidence>
<evidence type="ECO:0000313" key="2">
    <source>
        <dbReference type="Proteomes" id="UP001221268"/>
    </source>
</evidence>
<protein>
    <submittedName>
        <fullName evidence="1">DNA-packaging protein</fullName>
    </submittedName>
</protein>
<dbReference type="Pfam" id="PF16677">
    <property type="entry name" value="GP3_package"/>
    <property type="match status" value="1"/>
</dbReference>
<gene>
    <name evidence="1" type="ORF">PJU73_00345</name>
</gene>
<proteinExistence type="predicted"/>
<accession>A0ABY7RJ04</accession>
<sequence>MARPSELTAELIAAAQTYIANLPAGETLPTLAGLALYLGKNRSTLAEYTRQSPEIAAVVEQVQTMQEMRLINGGLTGEYNAAFAKLLLTKHGYSDKQEIDHTGAAVSPPPPLSAAEMMALLEKAKEIL</sequence>
<dbReference type="Gene3D" id="1.10.132.80">
    <property type="match status" value="1"/>
</dbReference>
<dbReference type="Proteomes" id="UP001221268">
    <property type="component" value="Chromosome"/>
</dbReference>